<dbReference type="EMBL" id="AC158464">
    <property type="protein sequence ID" value="ABD33226.1"/>
    <property type="molecule type" value="Genomic_DNA"/>
</dbReference>
<proteinExistence type="predicted"/>
<accession>Q2HRP7</accession>
<organism evidence="2">
    <name type="scientific">Medicago truncatula</name>
    <name type="common">Barrel medic</name>
    <name type="synonym">Medicago tribuloides</name>
    <dbReference type="NCBI Taxonomy" id="3880"/>
    <lineage>
        <taxon>Eukaryota</taxon>
        <taxon>Viridiplantae</taxon>
        <taxon>Streptophyta</taxon>
        <taxon>Embryophyta</taxon>
        <taxon>Tracheophyta</taxon>
        <taxon>Spermatophyta</taxon>
        <taxon>Magnoliopsida</taxon>
        <taxon>eudicotyledons</taxon>
        <taxon>Gunneridae</taxon>
        <taxon>Pentapetalae</taxon>
        <taxon>rosids</taxon>
        <taxon>fabids</taxon>
        <taxon>Fabales</taxon>
        <taxon>Fabaceae</taxon>
        <taxon>Papilionoideae</taxon>
        <taxon>50 kb inversion clade</taxon>
        <taxon>NPAAA clade</taxon>
        <taxon>Hologalegina</taxon>
        <taxon>IRL clade</taxon>
        <taxon>Trifolieae</taxon>
        <taxon>Medicago</taxon>
    </lineage>
</organism>
<dbReference type="InterPro" id="IPR040256">
    <property type="entry name" value="At4g02000-like"/>
</dbReference>
<reference evidence="2" key="1">
    <citation type="submission" date="2005-04" db="EMBL/GenBank/DDBJ databases">
        <authorList>
            <person name="Town C.D."/>
        </authorList>
    </citation>
    <scope>NUCLEOTIDE SEQUENCE</scope>
</reference>
<reference evidence="2" key="2">
    <citation type="submission" date="2007-03" db="EMBL/GenBank/DDBJ databases">
        <authorList>
            <consortium name="The International Medicago Genome Annotation Group"/>
        </authorList>
    </citation>
    <scope>NUCLEOTIDE SEQUENCE</scope>
</reference>
<protein>
    <submittedName>
        <fullName evidence="2">Non-LTR retrolelement reverse transcriptase-like protein, related</fullName>
    </submittedName>
</protein>
<dbReference type="GO" id="GO:0003964">
    <property type="term" value="F:RNA-directed DNA polymerase activity"/>
    <property type="evidence" value="ECO:0007669"/>
    <property type="project" value="UniProtKB-KW"/>
</dbReference>
<evidence type="ECO:0000256" key="1">
    <source>
        <dbReference type="SAM" id="MobiDB-lite"/>
    </source>
</evidence>
<gene>
    <name evidence="2" type="ORF">MtrDRAFT_AC158464g10v2</name>
</gene>
<dbReference type="AlphaFoldDB" id="Q2HRP7"/>
<name>Q2HRP7_MEDTR</name>
<keyword evidence="2" id="KW-0808">Transferase</keyword>
<keyword evidence="2" id="KW-0548">Nucleotidyltransferase</keyword>
<keyword evidence="2" id="KW-0695">RNA-directed DNA polymerase</keyword>
<feature type="region of interest" description="Disordered" evidence="1">
    <location>
        <begin position="305"/>
        <end position="326"/>
    </location>
</feature>
<dbReference type="PANTHER" id="PTHR31286:SF60">
    <property type="entry name" value="PROTEIN, PUTATIVE-RELATED"/>
    <property type="match status" value="1"/>
</dbReference>
<evidence type="ECO:0000313" key="2">
    <source>
        <dbReference type="EMBL" id="ABD33226.1"/>
    </source>
</evidence>
<dbReference type="PANTHER" id="PTHR31286">
    <property type="entry name" value="GLYCINE-RICH CELL WALL STRUCTURAL PROTEIN 1.8-LIKE"/>
    <property type="match status" value="1"/>
</dbReference>
<sequence length="326" mass="35903">MEGTLREIASAVGTSLLIDNATTKRLFGHYARILVDVDFSRKLFHEILVEREGYAFTLKVAYEWLSDYFTHCQNVGHDVSACRRLYPRKDTFAPKENIAQGKKQIPVTETTWVSRKENPFGIGSSLAFGAAVTPPVADEEHTAATENSHQQQLLIGNYQQTTETEATTAALVTGITTEYEVSIAALVTGTTSNAEEDNAGSEVIPEVVQPQVVPLNCSFMNTNNTFGTTLHNLSVDVVRGNIDETPTHVLSPIKQITLDISNIVAPEGSKIDPVLQKDLDFMHTWLSKVGASEVPFIEIVSKSQKKKNVENVPYKTRSQGPLPPFK</sequence>